<keyword evidence="1" id="KW-0812">Transmembrane</keyword>
<reference evidence="3 4" key="1">
    <citation type="submission" date="2019-03" db="EMBL/GenBank/DDBJ databases">
        <title>Paraburkholderia sp. 7MH5, isolated from subtropical forest soil.</title>
        <authorList>
            <person name="Gao Z.-H."/>
            <person name="Qiu L.-H."/>
        </authorList>
    </citation>
    <scope>NUCLEOTIDE SEQUENCE [LARGE SCALE GENOMIC DNA]</scope>
    <source>
        <strain evidence="3 4">7MH5</strain>
    </source>
</reference>
<proteinExistence type="predicted"/>
<dbReference type="GO" id="GO:0016020">
    <property type="term" value="C:membrane"/>
    <property type="evidence" value="ECO:0007669"/>
    <property type="project" value="InterPro"/>
</dbReference>
<feature type="domain" description="Prepilin type IV endopeptidase peptidase" evidence="2">
    <location>
        <begin position="15"/>
        <end position="116"/>
    </location>
</feature>
<feature type="transmembrane region" description="Helical" evidence="1">
    <location>
        <begin position="58"/>
        <end position="78"/>
    </location>
</feature>
<evidence type="ECO:0000256" key="1">
    <source>
        <dbReference type="SAM" id="Phobius"/>
    </source>
</evidence>
<dbReference type="RefSeq" id="WP_134750005.1">
    <property type="nucleotide sequence ID" value="NZ_CP038148.1"/>
</dbReference>
<gene>
    <name evidence="3" type="ORF">E1956_14805</name>
</gene>
<dbReference type="Proteomes" id="UP000295727">
    <property type="component" value="Chromosome 1"/>
</dbReference>
<evidence type="ECO:0000313" key="4">
    <source>
        <dbReference type="Proteomes" id="UP000295727"/>
    </source>
</evidence>
<name>A0A4P7CR47_9BURK</name>
<dbReference type="InterPro" id="IPR000045">
    <property type="entry name" value="Prepilin_IV_endopep_pep"/>
</dbReference>
<feature type="transmembrane region" description="Helical" evidence="1">
    <location>
        <begin position="98"/>
        <end position="122"/>
    </location>
</feature>
<dbReference type="AlphaFoldDB" id="A0A4P7CR47"/>
<sequence>MFAAHLPPQPIPLCVIAWLLVAASTDIVSRRIPNWLVGSGLAVSFGVQIFLQGALAGAAAWFTGAATGFAMLLPFYLLRGMAAGDVKLMTMVGAWVGASIAFDITLATFLIGGLWSALVVIGRGRVGRLLRNLGFIAVSMSASWRTRGDVTLAHATAVRSVGSIPYGVAIAAGTLGVLFTMAA</sequence>
<dbReference type="Pfam" id="PF01478">
    <property type="entry name" value="Peptidase_A24"/>
    <property type="match status" value="1"/>
</dbReference>
<evidence type="ECO:0000259" key="2">
    <source>
        <dbReference type="Pfam" id="PF01478"/>
    </source>
</evidence>
<feature type="transmembrane region" description="Helical" evidence="1">
    <location>
        <begin position="35"/>
        <end position="51"/>
    </location>
</feature>
<evidence type="ECO:0000313" key="3">
    <source>
        <dbReference type="EMBL" id="QBQ98315.1"/>
    </source>
</evidence>
<dbReference type="GO" id="GO:0004190">
    <property type="term" value="F:aspartic-type endopeptidase activity"/>
    <property type="evidence" value="ECO:0007669"/>
    <property type="project" value="InterPro"/>
</dbReference>
<feature type="transmembrane region" description="Helical" evidence="1">
    <location>
        <begin position="164"/>
        <end position="182"/>
    </location>
</feature>
<organism evidence="3 4">
    <name type="scientific">Paraburkholderia pallida</name>
    <dbReference type="NCBI Taxonomy" id="2547399"/>
    <lineage>
        <taxon>Bacteria</taxon>
        <taxon>Pseudomonadati</taxon>
        <taxon>Pseudomonadota</taxon>
        <taxon>Betaproteobacteria</taxon>
        <taxon>Burkholderiales</taxon>
        <taxon>Burkholderiaceae</taxon>
        <taxon>Paraburkholderia</taxon>
    </lineage>
</organism>
<keyword evidence="1" id="KW-0472">Membrane</keyword>
<dbReference type="Gene3D" id="1.20.120.1220">
    <property type="match status" value="1"/>
</dbReference>
<protein>
    <submittedName>
        <fullName evidence="3">Peptidase A24</fullName>
    </submittedName>
</protein>
<dbReference type="KEGG" id="ppai:E1956_14805"/>
<dbReference type="EMBL" id="CP038148">
    <property type="protein sequence ID" value="QBQ98315.1"/>
    <property type="molecule type" value="Genomic_DNA"/>
</dbReference>
<dbReference type="OrthoDB" id="5508079at2"/>
<accession>A0A4P7CR47</accession>
<keyword evidence="4" id="KW-1185">Reference proteome</keyword>
<keyword evidence="1" id="KW-1133">Transmembrane helix</keyword>